<gene>
    <name evidence="2" type="ORF">UFOPK3752_02280</name>
    <name evidence="3" type="ORF">UFOPK4150_00305</name>
</gene>
<keyword evidence="1" id="KW-0812">Transmembrane</keyword>
<reference evidence="2" key="1">
    <citation type="submission" date="2020-05" db="EMBL/GenBank/DDBJ databases">
        <authorList>
            <person name="Chiriac C."/>
            <person name="Salcher M."/>
            <person name="Ghai R."/>
            <person name="Kavagutti S V."/>
        </authorList>
    </citation>
    <scope>NUCLEOTIDE SEQUENCE</scope>
</reference>
<keyword evidence="1" id="KW-1133">Transmembrane helix</keyword>
<protein>
    <submittedName>
        <fullName evidence="2">Unannotated protein</fullName>
    </submittedName>
</protein>
<accession>A0A6J7KZ61</accession>
<organism evidence="2">
    <name type="scientific">freshwater metagenome</name>
    <dbReference type="NCBI Taxonomy" id="449393"/>
    <lineage>
        <taxon>unclassified sequences</taxon>
        <taxon>metagenomes</taxon>
        <taxon>ecological metagenomes</taxon>
    </lineage>
</organism>
<sequence length="321" mass="34221">MSTKHEAKADLDTRPWTGPTRHYDILKEGAIALVIVTVLTVGLAALFSSPDDAQLTFKGWAQSSPDTMYTAAVSELAGSSESAGYGPPYNNNSDGLSVGPIALQKWAGVTHPFDAAQDLVIAPLESQQQPADVAAALATWKAATADQQAAWAEAYDTALADAEGDAAKAAEGDYGPVPALATGLVAMGASGAYDGAILSRGSFFTTDYTKQLLFMGDGGYMEDKAVAANLGGDTWGMMNEAGSWPGQSWLAFASVWYQLPMFNTEGNVLTDNADAIIFFILVVLCLIMILVPFIPGLRSLPRWIPLHRLVWKQYYKENGRA</sequence>
<evidence type="ECO:0000313" key="2">
    <source>
        <dbReference type="EMBL" id="CAB4961051.1"/>
    </source>
</evidence>
<evidence type="ECO:0000256" key="1">
    <source>
        <dbReference type="SAM" id="Phobius"/>
    </source>
</evidence>
<dbReference type="EMBL" id="CAFBPU010000005">
    <property type="protein sequence ID" value="CAB5022019.1"/>
    <property type="molecule type" value="Genomic_DNA"/>
</dbReference>
<keyword evidence="1" id="KW-0472">Membrane</keyword>
<dbReference type="EMBL" id="CAFBND010000158">
    <property type="protein sequence ID" value="CAB4961051.1"/>
    <property type="molecule type" value="Genomic_DNA"/>
</dbReference>
<feature type="transmembrane region" description="Helical" evidence="1">
    <location>
        <begin position="30"/>
        <end position="48"/>
    </location>
</feature>
<evidence type="ECO:0000313" key="3">
    <source>
        <dbReference type="EMBL" id="CAB5022019.1"/>
    </source>
</evidence>
<feature type="transmembrane region" description="Helical" evidence="1">
    <location>
        <begin position="275"/>
        <end position="294"/>
    </location>
</feature>
<proteinExistence type="predicted"/>
<dbReference type="AlphaFoldDB" id="A0A6J7KZ61"/>
<name>A0A6J7KZ61_9ZZZZ</name>